<feature type="transmembrane region" description="Helical" evidence="9">
    <location>
        <begin position="61"/>
        <end position="78"/>
    </location>
</feature>
<dbReference type="Proteomes" id="UP000196877">
    <property type="component" value="Chromosome"/>
</dbReference>
<keyword evidence="3" id="KW-1003">Cell membrane</keyword>
<name>A0ABM6LE98_9BACI</name>
<evidence type="ECO:0000259" key="10">
    <source>
        <dbReference type="Pfam" id="PF02378"/>
    </source>
</evidence>
<sequence>MQKVQRFGSAMFVPVLLFAFAGIVVGLSTLFKNEQLMGAIARPDTFWYQFWFVIEEGGWTVFRQMPLLFAVGIPIALAKKAQARACLEALTTYLTFNYFVSAILTVWGDFLVST</sequence>
<keyword evidence="4" id="KW-0762">Sugar transport</keyword>
<evidence type="ECO:0000256" key="3">
    <source>
        <dbReference type="ARBA" id="ARBA00022475"/>
    </source>
</evidence>
<keyword evidence="5" id="KW-0598">Phosphotransferase system</keyword>
<evidence type="ECO:0000256" key="2">
    <source>
        <dbReference type="ARBA" id="ARBA00022448"/>
    </source>
</evidence>
<dbReference type="InterPro" id="IPR050429">
    <property type="entry name" value="PTS_Glucose_EIICBA"/>
</dbReference>
<keyword evidence="7 9" id="KW-1133">Transmembrane helix</keyword>
<reference evidence="11 12" key="1">
    <citation type="submission" date="2017-06" db="EMBL/GenBank/DDBJ databases">
        <title>Genome sequence of Bacillus sonorensis strain SRCM101395.</title>
        <authorList>
            <person name="Cho S.H."/>
        </authorList>
    </citation>
    <scope>NUCLEOTIDE SEQUENCE [LARGE SCALE GENOMIC DNA]</scope>
    <source>
        <strain evidence="11 12">SRCM101395</strain>
    </source>
</reference>
<evidence type="ECO:0000313" key="11">
    <source>
        <dbReference type="EMBL" id="ASB87601.1"/>
    </source>
</evidence>
<organism evidence="11 12">
    <name type="scientific">Bacillus sonorensis</name>
    <dbReference type="NCBI Taxonomy" id="119858"/>
    <lineage>
        <taxon>Bacteria</taxon>
        <taxon>Bacillati</taxon>
        <taxon>Bacillota</taxon>
        <taxon>Bacilli</taxon>
        <taxon>Bacillales</taxon>
        <taxon>Bacillaceae</taxon>
        <taxon>Bacillus</taxon>
    </lineage>
</organism>
<dbReference type="EC" id="2.7.1.191" evidence="11"/>
<feature type="transmembrane region" description="Helical" evidence="9">
    <location>
        <begin position="12"/>
        <end position="31"/>
    </location>
</feature>
<evidence type="ECO:0000256" key="9">
    <source>
        <dbReference type="SAM" id="Phobius"/>
    </source>
</evidence>
<evidence type="ECO:0000256" key="8">
    <source>
        <dbReference type="ARBA" id="ARBA00023136"/>
    </source>
</evidence>
<feature type="domain" description="Phosphotransferase system EIIC" evidence="10">
    <location>
        <begin position="8"/>
        <end position="109"/>
    </location>
</feature>
<dbReference type="PANTHER" id="PTHR30009">
    <property type="entry name" value="CYTOCHROME C-TYPE SYNTHESIS PROTEIN AND PTS TRANSMEMBRANE COMPONENT"/>
    <property type="match status" value="1"/>
</dbReference>
<comment type="subcellular location">
    <subcellularLocation>
        <location evidence="1">Cell membrane</location>
        <topology evidence="1">Multi-pass membrane protein</topology>
    </subcellularLocation>
</comment>
<dbReference type="EMBL" id="CP021920">
    <property type="protein sequence ID" value="ASB87601.1"/>
    <property type="molecule type" value="Genomic_DNA"/>
</dbReference>
<feature type="transmembrane region" description="Helical" evidence="9">
    <location>
        <begin position="90"/>
        <end position="108"/>
    </location>
</feature>
<evidence type="ECO:0000256" key="6">
    <source>
        <dbReference type="ARBA" id="ARBA00022692"/>
    </source>
</evidence>
<gene>
    <name evidence="11" type="primary">glvB</name>
    <name evidence="11" type="ORF">S101395_01047</name>
</gene>
<evidence type="ECO:0000256" key="4">
    <source>
        <dbReference type="ARBA" id="ARBA00022597"/>
    </source>
</evidence>
<keyword evidence="12" id="KW-1185">Reference proteome</keyword>
<dbReference type="Pfam" id="PF02378">
    <property type="entry name" value="PTS_EIIC"/>
    <property type="match status" value="1"/>
</dbReference>
<keyword evidence="6 9" id="KW-0812">Transmembrane</keyword>
<dbReference type="GO" id="GO:0016740">
    <property type="term" value="F:transferase activity"/>
    <property type="evidence" value="ECO:0007669"/>
    <property type="project" value="UniProtKB-KW"/>
</dbReference>
<dbReference type="PANTHER" id="PTHR30009:SF12">
    <property type="entry name" value="PHOSPHOTRANSFERASE IIC COMPONENT GLVC"/>
    <property type="match status" value="1"/>
</dbReference>
<accession>A0ABM6LE98</accession>
<protein>
    <submittedName>
        <fullName evidence="11">Protein-N(Pi)-phosphohistidine--sugar phosphotransferase</fullName>
        <ecNumber evidence="11">2.7.1.191</ecNumber>
    </submittedName>
</protein>
<keyword evidence="2" id="KW-0813">Transport</keyword>
<dbReference type="InterPro" id="IPR003352">
    <property type="entry name" value="PTS_EIIC"/>
</dbReference>
<evidence type="ECO:0000256" key="5">
    <source>
        <dbReference type="ARBA" id="ARBA00022683"/>
    </source>
</evidence>
<evidence type="ECO:0000313" key="12">
    <source>
        <dbReference type="Proteomes" id="UP000196877"/>
    </source>
</evidence>
<proteinExistence type="predicted"/>
<keyword evidence="11" id="KW-0808">Transferase</keyword>
<evidence type="ECO:0000256" key="7">
    <source>
        <dbReference type="ARBA" id="ARBA00022989"/>
    </source>
</evidence>
<keyword evidence="8 9" id="KW-0472">Membrane</keyword>
<evidence type="ECO:0000256" key="1">
    <source>
        <dbReference type="ARBA" id="ARBA00004651"/>
    </source>
</evidence>